<keyword evidence="2" id="KW-1185">Reference proteome</keyword>
<dbReference type="KEGG" id="tpv:TP03_0018"/>
<evidence type="ECO:0000313" key="2">
    <source>
        <dbReference type="Proteomes" id="UP000001949"/>
    </source>
</evidence>
<dbReference type="InParanoid" id="Q4N0T9"/>
<dbReference type="OMA" id="KNEYMIS"/>
<organism evidence="1 2">
    <name type="scientific">Theileria parva</name>
    <name type="common">East coast fever infection agent</name>
    <dbReference type="NCBI Taxonomy" id="5875"/>
    <lineage>
        <taxon>Eukaryota</taxon>
        <taxon>Sar</taxon>
        <taxon>Alveolata</taxon>
        <taxon>Apicomplexa</taxon>
        <taxon>Aconoidasida</taxon>
        <taxon>Piroplasmida</taxon>
        <taxon>Theileriidae</taxon>
        <taxon>Theileria</taxon>
    </lineage>
</organism>
<proteinExistence type="predicted"/>
<evidence type="ECO:0008006" key="3">
    <source>
        <dbReference type="Google" id="ProtNLM"/>
    </source>
</evidence>
<dbReference type="AlphaFoldDB" id="Q4N0T9"/>
<comment type="caution">
    <text evidence="1">The sequence shown here is derived from an EMBL/GenBank/DDBJ whole genome shotgun (WGS) entry which is preliminary data.</text>
</comment>
<name>Q4N0T9_THEPA</name>
<dbReference type="VEuPathDB" id="PiroplasmaDB:TpMuguga_03g00018"/>
<reference evidence="1 2" key="1">
    <citation type="journal article" date="2005" name="Science">
        <title>Genome sequence of Theileria parva, a bovine pathogen that transforms lymphocytes.</title>
        <authorList>
            <person name="Gardner M.J."/>
            <person name="Bishop R."/>
            <person name="Shah T."/>
            <person name="de Villiers E.P."/>
            <person name="Carlton J.M."/>
            <person name="Hall N."/>
            <person name="Ren Q."/>
            <person name="Paulsen I.T."/>
            <person name="Pain A."/>
            <person name="Berriman M."/>
            <person name="Wilson R.J.M."/>
            <person name="Sato S."/>
            <person name="Ralph S.A."/>
            <person name="Mann D.J."/>
            <person name="Xiong Z."/>
            <person name="Shallom S.J."/>
            <person name="Weidman J."/>
            <person name="Jiang L."/>
            <person name="Lynn J."/>
            <person name="Weaver B."/>
            <person name="Shoaibi A."/>
            <person name="Domingo A.R."/>
            <person name="Wasawo D."/>
            <person name="Crabtree J."/>
            <person name="Wortman J.R."/>
            <person name="Haas B."/>
            <person name="Angiuoli S.V."/>
            <person name="Creasy T.H."/>
            <person name="Lu C."/>
            <person name="Suh B."/>
            <person name="Silva J.C."/>
            <person name="Utterback T.R."/>
            <person name="Feldblyum T.V."/>
            <person name="Pertea M."/>
            <person name="Allen J."/>
            <person name="Nierman W.C."/>
            <person name="Taracha E.L.N."/>
            <person name="Salzberg S.L."/>
            <person name="White O.R."/>
            <person name="Fitzhugh H.A."/>
            <person name="Morzaria S."/>
            <person name="Venter J.C."/>
            <person name="Fraser C.M."/>
            <person name="Nene V."/>
        </authorList>
    </citation>
    <scope>NUCLEOTIDE SEQUENCE [LARGE SCALE GENOMIC DNA]</scope>
    <source>
        <strain evidence="1 2">Muguga</strain>
    </source>
</reference>
<dbReference type="eggNOG" id="ENOG502QWWR">
    <property type="taxonomic scope" value="Eukaryota"/>
</dbReference>
<gene>
    <name evidence="1" type="ordered locus">TP03_0018</name>
</gene>
<dbReference type="EMBL" id="AAGK01000005">
    <property type="protein sequence ID" value="EAN30754.1"/>
    <property type="molecule type" value="Genomic_DNA"/>
</dbReference>
<evidence type="ECO:0000313" key="1">
    <source>
        <dbReference type="EMBL" id="EAN30754.1"/>
    </source>
</evidence>
<protein>
    <recommendedName>
        <fullName evidence="3">Guanine nucleotide-binding protein-like 3 N-terminal domain-containing protein</fullName>
    </recommendedName>
</protein>
<accession>Q4N0T9</accession>
<sequence length="98" mass="11444">MSRKNSKVSAKRRMNVIKTEYMINNRKKEQRREVKKLQNHVKAQDGLGEIEMAGSKLKNPGVNFSRSVDSSRPLRARDKKILQATLKRKRKLQLNQLN</sequence>
<dbReference type="Proteomes" id="UP000001949">
    <property type="component" value="Unassembled WGS sequence"/>
</dbReference>